<dbReference type="InterPro" id="IPR006597">
    <property type="entry name" value="Sel1-like"/>
</dbReference>
<sequence length="139" mass="14477">MSKLAETEEELRGGKPSAAALAAAGAKAWAEMQPDGAASLERLASLAAGGDAVAMCDLGILHQRGERGAPKSLELAADWFRRSAEAGDGRGATNWSVALARGDGVPKDPVESIKWYRAAKDATPGGGKIWDKHKLRVVA</sequence>
<dbReference type="PANTHER" id="PTHR11102:SF160">
    <property type="entry name" value="ERAD-ASSOCIATED E3 UBIQUITIN-PROTEIN LIGASE COMPONENT HRD3"/>
    <property type="match status" value="1"/>
</dbReference>
<evidence type="ECO:0000313" key="3">
    <source>
        <dbReference type="Proteomes" id="UP001363151"/>
    </source>
</evidence>
<accession>A0ABR1FIK6</accession>
<organism evidence="2 3">
    <name type="scientific">Aureococcus anophagefferens</name>
    <name type="common">Harmful bloom alga</name>
    <dbReference type="NCBI Taxonomy" id="44056"/>
    <lineage>
        <taxon>Eukaryota</taxon>
        <taxon>Sar</taxon>
        <taxon>Stramenopiles</taxon>
        <taxon>Ochrophyta</taxon>
        <taxon>Pelagophyceae</taxon>
        <taxon>Pelagomonadales</taxon>
        <taxon>Pelagomonadaceae</taxon>
        <taxon>Aureococcus</taxon>
    </lineage>
</organism>
<gene>
    <name evidence="2" type="ORF">SO694_00072153</name>
</gene>
<dbReference type="Gene3D" id="1.25.40.10">
    <property type="entry name" value="Tetratricopeptide repeat domain"/>
    <property type="match status" value="1"/>
</dbReference>
<reference evidence="2 3" key="1">
    <citation type="submission" date="2024-03" db="EMBL/GenBank/DDBJ databases">
        <title>Aureococcus anophagefferens CCMP1851 and Kratosvirus quantuckense: Draft genome of a second virus-susceptible host strain in the model system.</title>
        <authorList>
            <person name="Chase E."/>
            <person name="Truchon A.R."/>
            <person name="Schepens W."/>
            <person name="Wilhelm S.W."/>
        </authorList>
    </citation>
    <scope>NUCLEOTIDE SEQUENCE [LARGE SCALE GENOMIC DNA]</scope>
    <source>
        <strain evidence="2 3">CCMP1851</strain>
    </source>
</reference>
<protein>
    <recommendedName>
        <fullName evidence="4">Sel1 repeat family protein</fullName>
    </recommendedName>
</protein>
<dbReference type="Proteomes" id="UP001363151">
    <property type="component" value="Unassembled WGS sequence"/>
</dbReference>
<evidence type="ECO:0000313" key="2">
    <source>
        <dbReference type="EMBL" id="KAK7231420.1"/>
    </source>
</evidence>
<evidence type="ECO:0000256" key="1">
    <source>
        <dbReference type="ARBA" id="ARBA00038101"/>
    </source>
</evidence>
<keyword evidence="3" id="KW-1185">Reference proteome</keyword>
<dbReference type="SUPFAM" id="SSF81901">
    <property type="entry name" value="HCP-like"/>
    <property type="match status" value="1"/>
</dbReference>
<dbReference type="Pfam" id="PF08238">
    <property type="entry name" value="Sel1"/>
    <property type="match status" value="2"/>
</dbReference>
<name>A0ABR1FIK6_AURAN</name>
<dbReference type="InterPro" id="IPR050767">
    <property type="entry name" value="Sel1_AlgK"/>
</dbReference>
<dbReference type="SMART" id="SM00671">
    <property type="entry name" value="SEL1"/>
    <property type="match status" value="2"/>
</dbReference>
<comment type="similarity">
    <text evidence="1">Belongs to the sel-1 family.</text>
</comment>
<dbReference type="EMBL" id="JBBJCI010000416">
    <property type="protein sequence ID" value="KAK7231420.1"/>
    <property type="molecule type" value="Genomic_DNA"/>
</dbReference>
<evidence type="ECO:0008006" key="4">
    <source>
        <dbReference type="Google" id="ProtNLM"/>
    </source>
</evidence>
<dbReference type="PANTHER" id="PTHR11102">
    <property type="entry name" value="SEL-1-LIKE PROTEIN"/>
    <property type="match status" value="1"/>
</dbReference>
<proteinExistence type="inferred from homology"/>
<dbReference type="InterPro" id="IPR011990">
    <property type="entry name" value="TPR-like_helical_dom_sf"/>
</dbReference>
<comment type="caution">
    <text evidence="2">The sequence shown here is derived from an EMBL/GenBank/DDBJ whole genome shotgun (WGS) entry which is preliminary data.</text>
</comment>